<accession>A0A1H0MNT0</accession>
<name>A0A1H0MNT0_HALAD</name>
<organism evidence="1 2">
    <name type="scientific">Halobacillus aidingensis</name>
    <dbReference type="NCBI Taxonomy" id="240303"/>
    <lineage>
        <taxon>Bacteria</taxon>
        <taxon>Bacillati</taxon>
        <taxon>Bacillota</taxon>
        <taxon>Bacilli</taxon>
        <taxon>Bacillales</taxon>
        <taxon>Bacillaceae</taxon>
        <taxon>Halobacillus</taxon>
    </lineage>
</organism>
<gene>
    <name evidence="1" type="ORF">SAMN05421677_10897</name>
</gene>
<dbReference type="Pfam" id="PF14035">
    <property type="entry name" value="YlzJ"/>
    <property type="match status" value="1"/>
</dbReference>
<dbReference type="EMBL" id="FNIZ01000008">
    <property type="protein sequence ID" value="SDO82113.1"/>
    <property type="molecule type" value="Genomic_DNA"/>
</dbReference>
<reference evidence="2" key="1">
    <citation type="submission" date="2016-10" db="EMBL/GenBank/DDBJ databases">
        <authorList>
            <person name="Varghese N."/>
            <person name="Submissions S."/>
        </authorList>
    </citation>
    <scope>NUCLEOTIDE SEQUENCE [LARGE SCALE GENOMIC DNA]</scope>
    <source>
        <strain evidence="2">CGMCC 1.3703</strain>
    </source>
</reference>
<keyword evidence="2" id="KW-1185">Reference proteome</keyword>
<dbReference type="Proteomes" id="UP000198860">
    <property type="component" value="Unassembled WGS sequence"/>
</dbReference>
<evidence type="ECO:0000313" key="1">
    <source>
        <dbReference type="EMBL" id="SDO82113.1"/>
    </source>
</evidence>
<dbReference type="OrthoDB" id="1683573at2"/>
<proteinExistence type="predicted"/>
<protein>
    <submittedName>
        <fullName evidence="1">YlzJ-like protein</fullName>
    </submittedName>
</protein>
<dbReference type="RefSeq" id="WP_089652360.1">
    <property type="nucleotide sequence ID" value="NZ_FNIZ01000008.1"/>
</dbReference>
<dbReference type="InterPro" id="IPR025619">
    <property type="entry name" value="YlzJ"/>
</dbReference>
<dbReference type="STRING" id="240303.SAMN05421677_10897"/>
<sequence length="68" mass="7968">MTILYTPLSEHDIFPMEEEMSVVYHEHNNCPLMCRKSEDGKKQIMQVLSTDPSHYMDPDLQPGQWLDS</sequence>
<dbReference type="AlphaFoldDB" id="A0A1H0MNT0"/>
<evidence type="ECO:0000313" key="2">
    <source>
        <dbReference type="Proteomes" id="UP000198860"/>
    </source>
</evidence>